<keyword evidence="3" id="KW-1003">Cell membrane</keyword>
<keyword evidence="2" id="KW-0813">Transport</keyword>
<dbReference type="InterPro" id="IPR059112">
    <property type="entry name" value="CysZ/EI24"/>
</dbReference>
<dbReference type="PANTHER" id="PTHR37468:SF1">
    <property type="entry name" value="SULFATE TRANSPORTER CYSZ"/>
    <property type="match status" value="1"/>
</dbReference>
<dbReference type="STRING" id="504805.SAMN05421505_103168"/>
<dbReference type="GO" id="GO:0019344">
    <property type="term" value="P:cysteine biosynthetic process"/>
    <property type="evidence" value="ECO:0007669"/>
    <property type="project" value="TreeGrafter"/>
</dbReference>
<feature type="transmembrane region" description="Helical" evidence="10">
    <location>
        <begin position="84"/>
        <end position="110"/>
    </location>
</feature>
<feature type="transmembrane region" description="Helical" evidence="10">
    <location>
        <begin position="175"/>
        <end position="196"/>
    </location>
</feature>
<dbReference type="InterPro" id="IPR050480">
    <property type="entry name" value="CysZ-like"/>
</dbReference>
<name>A0A1G7T9C8_9ACTN</name>
<evidence type="ECO:0000256" key="7">
    <source>
        <dbReference type="ARBA" id="ARBA00022989"/>
    </source>
</evidence>
<sequence length="276" mass="29904">MSISLPDMGHLRAFIGGIGYFFQGVGWVARHPRWWLFGLIPALVASVFYVFALIYLVTRSVDIAAFLTPFADGWSEGVRSGTRAVLAVVVVVAGLGLAMVTFVTVTLVIGEPFYEKLSEKVDESFGAVAESDDTPWWRALPRSIADGLITLGYVLMFTVPLFFMGFIPIVGQTVIPVLAALVSGYFLTVELTTVSLERRGMVRKERFRVLKSSRSSALGFGVAAFVAFIVPIVSVVAMPAAVAGAAVMVRTRMLPAHRAAPESSTDYSLSTERRSV</sequence>
<evidence type="ECO:0000256" key="9">
    <source>
        <dbReference type="ARBA" id="ARBA00023136"/>
    </source>
</evidence>
<feature type="transmembrane region" description="Helical" evidence="10">
    <location>
        <begin position="148"/>
        <end position="169"/>
    </location>
</feature>
<protein>
    <submittedName>
        <fullName evidence="11">CysZ protein</fullName>
    </submittedName>
</protein>
<dbReference type="Pfam" id="PF07264">
    <property type="entry name" value="EI24"/>
    <property type="match status" value="1"/>
</dbReference>
<dbReference type="GO" id="GO:0005886">
    <property type="term" value="C:plasma membrane"/>
    <property type="evidence" value="ECO:0007669"/>
    <property type="project" value="TreeGrafter"/>
</dbReference>
<keyword evidence="4" id="KW-0997">Cell inner membrane</keyword>
<evidence type="ECO:0000256" key="4">
    <source>
        <dbReference type="ARBA" id="ARBA00022519"/>
    </source>
</evidence>
<evidence type="ECO:0000313" key="11">
    <source>
        <dbReference type="EMBL" id="SDG31875.1"/>
    </source>
</evidence>
<dbReference type="GO" id="GO:0009675">
    <property type="term" value="F:high-affinity sulfate:proton symporter activity"/>
    <property type="evidence" value="ECO:0007669"/>
    <property type="project" value="TreeGrafter"/>
</dbReference>
<keyword evidence="12" id="KW-1185">Reference proteome</keyword>
<gene>
    <name evidence="11" type="ORF">SAMN05421505_103168</name>
</gene>
<dbReference type="Proteomes" id="UP000198923">
    <property type="component" value="Unassembled WGS sequence"/>
</dbReference>
<reference evidence="11 12" key="1">
    <citation type="submission" date="2016-10" db="EMBL/GenBank/DDBJ databases">
        <authorList>
            <person name="de Groot N.N."/>
        </authorList>
    </citation>
    <scope>NUCLEOTIDE SEQUENCE [LARGE SCALE GENOMIC DNA]</scope>
    <source>
        <strain evidence="11 12">CPCC 201354</strain>
    </source>
</reference>
<evidence type="ECO:0000256" key="10">
    <source>
        <dbReference type="SAM" id="Phobius"/>
    </source>
</evidence>
<keyword evidence="7 10" id="KW-1133">Transmembrane helix</keyword>
<keyword evidence="5" id="KW-0028">Amino-acid biosynthesis</keyword>
<keyword evidence="8" id="KW-0764">Sulfate transport</keyword>
<evidence type="ECO:0000256" key="8">
    <source>
        <dbReference type="ARBA" id="ARBA00023032"/>
    </source>
</evidence>
<organism evidence="11 12">
    <name type="scientific">Sinosporangium album</name>
    <dbReference type="NCBI Taxonomy" id="504805"/>
    <lineage>
        <taxon>Bacteria</taxon>
        <taxon>Bacillati</taxon>
        <taxon>Actinomycetota</taxon>
        <taxon>Actinomycetes</taxon>
        <taxon>Streptosporangiales</taxon>
        <taxon>Streptosporangiaceae</taxon>
        <taxon>Sinosporangium</taxon>
    </lineage>
</organism>
<dbReference type="PANTHER" id="PTHR37468">
    <property type="entry name" value="SULFATE TRANSPORTER CYSZ"/>
    <property type="match status" value="1"/>
</dbReference>
<accession>A0A1G7T9C8</accession>
<evidence type="ECO:0000256" key="2">
    <source>
        <dbReference type="ARBA" id="ARBA00022448"/>
    </source>
</evidence>
<dbReference type="GO" id="GO:0000103">
    <property type="term" value="P:sulfate assimilation"/>
    <property type="evidence" value="ECO:0007669"/>
    <property type="project" value="TreeGrafter"/>
</dbReference>
<evidence type="ECO:0000256" key="1">
    <source>
        <dbReference type="ARBA" id="ARBA00004141"/>
    </source>
</evidence>
<dbReference type="EMBL" id="FNCN01000003">
    <property type="protein sequence ID" value="SDG31875.1"/>
    <property type="molecule type" value="Genomic_DNA"/>
</dbReference>
<feature type="transmembrane region" description="Helical" evidence="10">
    <location>
        <begin position="12"/>
        <end position="29"/>
    </location>
</feature>
<proteinExistence type="predicted"/>
<feature type="transmembrane region" description="Helical" evidence="10">
    <location>
        <begin position="36"/>
        <end position="57"/>
    </location>
</feature>
<evidence type="ECO:0000256" key="5">
    <source>
        <dbReference type="ARBA" id="ARBA00022605"/>
    </source>
</evidence>
<keyword evidence="6 10" id="KW-0812">Transmembrane</keyword>
<evidence type="ECO:0000256" key="6">
    <source>
        <dbReference type="ARBA" id="ARBA00022692"/>
    </source>
</evidence>
<keyword evidence="9 10" id="KW-0472">Membrane</keyword>
<feature type="transmembrane region" description="Helical" evidence="10">
    <location>
        <begin position="217"/>
        <end position="248"/>
    </location>
</feature>
<evidence type="ECO:0000256" key="3">
    <source>
        <dbReference type="ARBA" id="ARBA00022475"/>
    </source>
</evidence>
<comment type="subcellular location">
    <subcellularLocation>
        <location evidence="1">Membrane</location>
        <topology evidence="1">Multi-pass membrane protein</topology>
    </subcellularLocation>
</comment>
<evidence type="ECO:0000313" key="12">
    <source>
        <dbReference type="Proteomes" id="UP000198923"/>
    </source>
</evidence>
<dbReference type="AlphaFoldDB" id="A0A1G7T9C8"/>